<evidence type="ECO:0000256" key="2">
    <source>
        <dbReference type="ARBA" id="ARBA00022475"/>
    </source>
</evidence>
<dbReference type="EMBL" id="CP075585">
    <property type="protein sequence ID" value="QZA58677.1"/>
    <property type="molecule type" value="Genomic_DNA"/>
</dbReference>
<comment type="subcellular location">
    <subcellularLocation>
        <location evidence="1">Cell membrane</location>
    </subcellularLocation>
</comment>
<organism evidence="8 9">
    <name type="scientific">Candidatus Rhabdochlamydia porcellionis</name>
    <dbReference type="NCBI Taxonomy" id="225148"/>
    <lineage>
        <taxon>Bacteria</taxon>
        <taxon>Pseudomonadati</taxon>
        <taxon>Chlamydiota</taxon>
        <taxon>Chlamydiia</taxon>
        <taxon>Parachlamydiales</taxon>
        <taxon>Candidatus Rhabdochlamydiaceae</taxon>
        <taxon>Candidatus Rhabdochlamydia</taxon>
    </lineage>
</organism>
<evidence type="ECO:0000256" key="5">
    <source>
        <dbReference type="ARBA" id="ARBA00023136"/>
    </source>
</evidence>
<dbReference type="RefSeq" id="WP_194845731.1">
    <property type="nucleotide sequence ID" value="NZ_CP075585.1"/>
</dbReference>
<protein>
    <submittedName>
        <fullName evidence="8">Flagellar biosynthetic protein FliO</fullName>
    </submittedName>
</protein>
<dbReference type="Pfam" id="PF04347">
    <property type="entry name" value="FliO"/>
    <property type="match status" value="1"/>
</dbReference>
<feature type="transmembrane region" description="Helical" evidence="6">
    <location>
        <begin position="56"/>
        <end position="74"/>
    </location>
</feature>
<gene>
    <name evidence="8" type="ORF">RHAB15C_0000555</name>
</gene>
<evidence type="ECO:0000256" key="6">
    <source>
        <dbReference type="SAM" id="Phobius"/>
    </source>
</evidence>
<reference evidence="8 9" key="1">
    <citation type="submission" date="2021-05" db="EMBL/GenBank/DDBJ databases">
        <title>Ecology and evolution of chlamydial symbionts of arthropods.</title>
        <authorList>
            <person name="Halter T."/>
            <person name="Sixt B.S."/>
            <person name="Toenshoff E.R."/>
            <person name="Koestlbacher S."/>
            <person name="Schulz F."/>
            <person name="Kostanjsek R."/>
            <person name="Collingro A."/>
            <person name="Hendrickx F."/>
            <person name="Horn M."/>
        </authorList>
    </citation>
    <scope>NUCLEOTIDE SEQUENCE [LARGE SCALE GENOMIC DNA]</scope>
    <source>
        <strain evidence="8 9">15C</strain>
    </source>
</reference>
<evidence type="ECO:0000256" key="4">
    <source>
        <dbReference type="ARBA" id="ARBA00022989"/>
    </source>
</evidence>
<keyword evidence="9" id="KW-1185">Reference proteome</keyword>
<name>A0ABX8YZE2_9BACT</name>
<accession>A0ABX8YZE2</accession>
<keyword evidence="8" id="KW-0282">Flagellum</keyword>
<evidence type="ECO:0000256" key="7">
    <source>
        <dbReference type="SAM" id="SignalP"/>
    </source>
</evidence>
<feature type="chain" id="PRO_5047507082" evidence="7">
    <location>
        <begin position="22"/>
        <end position="139"/>
    </location>
</feature>
<keyword evidence="7" id="KW-0732">Signal</keyword>
<keyword evidence="3 6" id="KW-0812">Transmembrane</keyword>
<proteinExistence type="predicted"/>
<keyword evidence="5 6" id="KW-0472">Membrane</keyword>
<keyword evidence="2" id="KW-1003">Cell membrane</keyword>
<keyword evidence="4 6" id="KW-1133">Transmembrane helix</keyword>
<evidence type="ECO:0000256" key="3">
    <source>
        <dbReference type="ARBA" id="ARBA00022692"/>
    </source>
</evidence>
<dbReference type="InterPro" id="IPR022781">
    <property type="entry name" value="Flagellar_biosynth_FliO"/>
</dbReference>
<feature type="signal peptide" evidence="7">
    <location>
        <begin position="1"/>
        <end position="21"/>
    </location>
</feature>
<dbReference type="Proteomes" id="UP000822862">
    <property type="component" value="Chromosome"/>
</dbReference>
<keyword evidence="8" id="KW-0966">Cell projection</keyword>
<sequence length="139" mass="15921">MLHIIKYLFLMFSVSSAFLFAQMENAPFQDSNVSDLPHSISKELMPFPDSASFTRMWITIAAALVLLFVTLWLLRRFKTGHFKKIGGSSSTFTIIERKTLSPKTMLYIVEINNKRLLISESQVEVRTLTSENLSNLEKN</sequence>
<keyword evidence="8" id="KW-0969">Cilium</keyword>
<evidence type="ECO:0000313" key="8">
    <source>
        <dbReference type="EMBL" id="QZA58677.1"/>
    </source>
</evidence>
<evidence type="ECO:0000313" key="9">
    <source>
        <dbReference type="Proteomes" id="UP000822862"/>
    </source>
</evidence>
<evidence type="ECO:0000256" key="1">
    <source>
        <dbReference type="ARBA" id="ARBA00004236"/>
    </source>
</evidence>